<keyword evidence="2" id="KW-1185">Reference proteome</keyword>
<sequence>MLDSDMTRLFLGLATVTWFAAPSAADSLHDYCWSVKTFAQSIMEARQAGVSPNKILGVTAQGDPGVRDNLLALAAAAIRTPIYPTTAEKGAAVAIFAERGYDQCIAVSGNPNNWRRR</sequence>
<reference evidence="1" key="1">
    <citation type="submission" date="2022-12" db="EMBL/GenBank/DDBJ databases">
        <title>Paracoccus onchidii sp. nov., isolated from a marine invertebrate from the South China Sea.</title>
        <authorList>
            <person name="Xu S."/>
            <person name="Liu Z."/>
            <person name="Xu Y."/>
        </authorList>
    </citation>
    <scope>NUCLEOTIDE SEQUENCE</scope>
    <source>
        <strain evidence="1">Z330</strain>
    </source>
</reference>
<accession>A0ABT4ZJU7</accession>
<comment type="caution">
    <text evidence="1">The sequence shown here is derived from an EMBL/GenBank/DDBJ whole genome shotgun (WGS) entry which is preliminary data.</text>
</comment>
<organism evidence="1 2">
    <name type="scientific">Paracoccus onchidii</name>
    <dbReference type="NCBI Taxonomy" id="3017813"/>
    <lineage>
        <taxon>Bacteria</taxon>
        <taxon>Pseudomonadati</taxon>
        <taxon>Pseudomonadota</taxon>
        <taxon>Alphaproteobacteria</taxon>
        <taxon>Rhodobacterales</taxon>
        <taxon>Paracoccaceae</taxon>
        <taxon>Paracoccus</taxon>
    </lineage>
</organism>
<dbReference type="RefSeq" id="WP_271890724.1">
    <property type="nucleotide sequence ID" value="NZ_JAQBIE010000046.1"/>
</dbReference>
<evidence type="ECO:0000313" key="1">
    <source>
        <dbReference type="EMBL" id="MDB6179630.1"/>
    </source>
</evidence>
<evidence type="ECO:0000313" key="2">
    <source>
        <dbReference type="Proteomes" id="UP001165641"/>
    </source>
</evidence>
<dbReference type="Proteomes" id="UP001165641">
    <property type="component" value="Unassembled WGS sequence"/>
</dbReference>
<gene>
    <name evidence="1" type="ORF">PAF17_19385</name>
</gene>
<name>A0ABT4ZJU7_9RHOB</name>
<protein>
    <submittedName>
        <fullName evidence="1">Uncharacterized protein</fullName>
    </submittedName>
</protein>
<proteinExistence type="predicted"/>
<dbReference type="EMBL" id="JAQBIE010000046">
    <property type="protein sequence ID" value="MDB6179630.1"/>
    <property type="molecule type" value="Genomic_DNA"/>
</dbReference>